<feature type="region of interest" description="Disordered" evidence="1">
    <location>
        <begin position="119"/>
        <end position="149"/>
    </location>
</feature>
<feature type="compositionally biased region" description="Polar residues" evidence="1">
    <location>
        <begin position="70"/>
        <end position="80"/>
    </location>
</feature>
<organism evidence="2 3">
    <name type="scientific">Phyllosticta citribraziliensis</name>
    <dbReference type="NCBI Taxonomy" id="989973"/>
    <lineage>
        <taxon>Eukaryota</taxon>
        <taxon>Fungi</taxon>
        <taxon>Dikarya</taxon>
        <taxon>Ascomycota</taxon>
        <taxon>Pezizomycotina</taxon>
        <taxon>Dothideomycetes</taxon>
        <taxon>Dothideomycetes incertae sedis</taxon>
        <taxon>Botryosphaeriales</taxon>
        <taxon>Phyllostictaceae</taxon>
        <taxon>Phyllosticta</taxon>
    </lineage>
</organism>
<evidence type="ECO:0000313" key="2">
    <source>
        <dbReference type="EMBL" id="KAK7544841.1"/>
    </source>
</evidence>
<comment type="caution">
    <text evidence="2">The sequence shown here is derived from an EMBL/GenBank/DDBJ whole genome shotgun (WGS) entry which is preliminary data.</text>
</comment>
<evidence type="ECO:0000256" key="1">
    <source>
        <dbReference type="SAM" id="MobiDB-lite"/>
    </source>
</evidence>
<name>A0ABR1MAG3_9PEZI</name>
<protein>
    <submittedName>
        <fullName evidence="2">Uncharacterized protein</fullName>
    </submittedName>
</protein>
<dbReference type="GeneID" id="92028721"/>
<evidence type="ECO:0000313" key="3">
    <source>
        <dbReference type="Proteomes" id="UP001360953"/>
    </source>
</evidence>
<reference evidence="2 3" key="1">
    <citation type="submission" date="2024-04" db="EMBL/GenBank/DDBJ databases">
        <title>Phyllosticta paracitricarpa is synonymous to the EU quarantine fungus P. citricarpa based on phylogenomic analyses.</title>
        <authorList>
            <consortium name="Lawrence Berkeley National Laboratory"/>
            <person name="Van ingen-buijs V.A."/>
            <person name="Van westerhoven A.C."/>
            <person name="Haridas S."/>
            <person name="Skiadas P."/>
            <person name="Martin F."/>
            <person name="Groenewald J.Z."/>
            <person name="Crous P.W."/>
            <person name="Seidl M.F."/>
        </authorList>
    </citation>
    <scope>NUCLEOTIDE SEQUENCE [LARGE SCALE GENOMIC DNA]</scope>
    <source>
        <strain evidence="2 3">CPC 17464</strain>
    </source>
</reference>
<accession>A0ABR1MAG3</accession>
<sequence>MSSKLAPIHPNLPAPPVLPSFPHPRPPPSVRHPSVRPARTVATPFYLCLSSQPPSTPSYILPPAAWSRLPTSTSTPSQLGLSIPSRLPGPSVRPPAGPSAYTFATGTYRETHAVSARCRRGVSQVDERRNSKSALQQSSTDARDVEDGWMDGQPHALFWRFSGA</sequence>
<gene>
    <name evidence="2" type="ORF">J3D65DRAFT_38716</name>
</gene>
<feature type="region of interest" description="Disordered" evidence="1">
    <location>
        <begin position="70"/>
        <end position="99"/>
    </location>
</feature>
<keyword evidence="3" id="KW-1185">Reference proteome</keyword>
<dbReference type="EMBL" id="JBBPEH010000001">
    <property type="protein sequence ID" value="KAK7544841.1"/>
    <property type="molecule type" value="Genomic_DNA"/>
</dbReference>
<dbReference type="RefSeq" id="XP_066660076.1">
    <property type="nucleotide sequence ID" value="XM_066795815.1"/>
</dbReference>
<feature type="compositionally biased region" description="Pro residues" evidence="1">
    <location>
        <begin position="10"/>
        <end position="30"/>
    </location>
</feature>
<dbReference type="Proteomes" id="UP001360953">
    <property type="component" value="Unassembled WGS sequence"/>
</dbReference>
<proteinExistence type="predicted"/>
<feature type="region of interest" description="Disordered" evidence="1">
    <location>
        <begin position="1"/>
        <end position="35"/>
    </location>
</feature>